<feature type="compositionally biased region" description="Basic and acidic residues" evidence="1">
    <location>
        <begin position="323"/>
        <end position="334"/>
    </location>
</feature>
<feature type="compositionally biased region" description="Basic and acidic residues" evidence="1">
    <location>
        <begin position="13"/>
        <end position="22"/>
    </location>
</feature>
<reference evidence="2" key="2">
    <citation type="submission" date="2022-06" db="UniProtKB">
        <authorList>
            <consortium name="EnsemblMetazoa"/>
        </authorList>
    </citation>
    <scope>IDENTIFICATION</scope>
</reference>
<feature type="compositionally biased region" description="Basic and acidic residues" evidence="1">
    <location>
        <begin position="343"/>
        <end position="359"/>
    </location>
</feature>
<dbReference type="EnsemblMetazoa" id="XM_029491993.1">
    <property type="protein sequence ID" value="XP_029347853.1"/>
    <property type="gene ID" value="LOC100570743"/>
</dbReference>
<name>A0A8R2JUS8_ACYPI</name>
<organism evidence="2 3">
    <name type="scientific">Acyrthosiphon pisum</name>
    <name type="common">Pea aphid</name>
    <dbReference type="NCBI Taxonomy" id="7029"/>
    <lineage>
        <taxon>Eukaryota</taxon>
        <taxon>Metazoa</taxon>
        <taxon>Ecdysozoa</taxon>
        <taxon>Arthropoda</taxon>
        <taxon>Hexapoda</taxon>
        <taxon>Insecta</taxon>
        <taxon>Pterygota</taxon>
        <taxon>Neoptera</taxon>
        <taxon>Paraneoptera</taxon>
        <taxon>Hemiptera</taxon>
        <taxon>Sternorrhyncha</taxon>
        <taxon>Aphidomorpha</taxon>
        <taxon>Aphidoidea</taxon>
        <taxon>Aphididae</taxon>
        <taxon>Macrosiphini</taxon>
        <taxon>Acyrthosiphon</taxon>
    </lineage>
</organism>
<sequence length="377" mass="43653">MSEAVIKTINIDSEEKKEKDGYNEENNLNGDFEKYKVDNDEKEIDDYKNKQLMETDNEKNDKVNKNVMEEDNGAINKLKEIDNVSNIENHVENEIPLIKLDDEDDDTLIIKVIKKEYVSDNDETVIDDNHEKLELGGNMIKDALLPKDNEQIDENDNAVERDNGAINKLKEIGNVSNTENHEENEIPLIKLDNEEKKEKEGYNEEKDLNEVFKNNTKDNDKKEMDNYKNKQLMEIDDEKNNKVNKNVVEKDNGAINKLKEIDNVSNTENHNENEIPLIKLDDDYDTLIINVVKKEYDTDNDETVADENPEKLDLEGNIIKDALLPKDNKQKSENDADGNPDEQELKLFECDDNSKEEIPKKRKKDNVKGPQKRTKSN</sequence>
<proteinExistence type="predicted"/>
<evidence type="ECO:0000313" key="3">
    <source>
        <dbReference type="Proteomes" id="UP000007819"/>
    </source>
</evidence>
<dbReference type="AlphaFoldDB" id="A0A8R2JUS8"/>
<accession>A0A8R2JUS8</accession>
<dbReference type="GeneID" id="100570743"/>
<feature type="compositionally biased region" description="Basic residues" evidence="1">
    <location>
        <begin position="360"/>
        <end position="377"/>
    </location>
</feature>
<feature type="compositionally biased region" description="Acidic residues" evidence="1">
    <location>
        <begin position="298"/>
        <end position="307"/>
    </location>
</feature>
<dbReference type="RefSeq" id="XP_029347853.1">
    <property type="nucleotide sequence ID" value="XM_029491993.1"/>
</dbReference>
<reference evidence="3" key="1">
    <citation type="submission" date="2010-06" db="EMBL/GenBank/DDBJ databases">
        <authorList>
            <person name="Jiang H."/>
            <person name="Abraham K."/>
            <person name="Ali S."/>
            <person name="Alsbrooks S.L."/>
            <person name="Anim B.N."/>
            <person name="Anosike U.S."/>
            <person name="Attaway T."/>
            <person name="Bandaranaike D.P."/>
            <person name="Battles P.K."/>
            <person name="Bell S.N."/>
            <person name="Bell A.V."/>
            <person name="Beltran B."/>
            <person name="Bickham C."/>
            <person name="Bustamante Y."/>
            <person name="Caleb T."/>
            <person name="Canada A."/>
            <person name="Cardenas V."/>
            <person name="Carter K."/>
            <person name="Chacko J."/>
            <person name="Chandrabose M.N."/>
            <person name="Chavez D."/>
            <person name="Chavez A."/>
            <person name="Chen L."/>
            <person name="Chu H.-S."/>
            <person name="Claassen K.J."/>
            <person name="Cockrell R."/>
            <person name="Collins M."/>
            <person name="Cooper J.A."/>
            <person name="Cree A."/>
            <person name="Curry S.M."/>
            <person name="Da Y."/>
            <person name="Dao M.D."/>
            <person name="Das B."/>
            <person name="Davila M.-L."/>
            <person name="Davy-Carroll L."/>
            <person name="Denson S."/>
            <person name="Dinh H."/>
            <person name="Ebong V.E."/>
            <person name="Edwards J.R."/>
            <person name="Egan A."/>
            <person name="El-Daye J."/>
            <person name="Escobedo L."/>
            <person name="Fernandez S."/>
            <person name="Fernando P.R."/>
            <person name="Flagg N."/>
            <person name="Forbes L.D."/>
            <person name="Fowler R.G."/>
            <person name="Fu Q."/>
            <person name="Gabisi R.A."/>
            <person name="Ganer J."/>
            <person name="Garbino Pronczuk A."/>
            <person name="Garcia R.M."/>
            <person name="Garner T."/>
            <person name="Garrett T.E."/>
            <person name="Gonzalez D.A."/>
            <person name="Hamid H."/>
            <person name="Hawkins E.S."/>
            <person name="Hirani K."/>
            <person name="Hogues M.E."/>
            <person name="Hollins B."/>
            <person name="Hsiao C.-H."/>
            <person name="Jabil R."/>
            <person name="James M.L."/>
            <person name="Jhangiani S.N."/>
            <person name="Johnson B."/>
            <person name="Johnson Q."/>
            <person name="Joshi V."/>
            <person name="Kalu J.B."/>
            <person name="Kam C."/>
            <person name="Kashfia A."/>
            <person name="Keebler J."/>
            <person name="Kisamo H."/>
            <person name="Kovar C.L."/>
            <person name="Lago L.A."/>
            <person name="Lai C.-Y."/>
            <person name="Laidlaw J."/>
            <person name="Lara F."/>
            <person name="Le T.-K."/>
            <person name="Lee S.L."/>
            <person name="Legall F.H."/>
            <person name="Lemon S.J."/>
            <person name="Lewis L.R."/>
            <person name="Li B."/>
            <person name="Liu Y."/>
            <person name="Liu Y.-S."/>
            <person name="Lopez J."/>
            <person name="Lozado R.J."/>
            <person name="Lu J."/>
            <person name="Madu R.C."/>
            <person name="Maheshwari M."/>
            <person name="Maheshwari R."/>
            <person name="Malloy K."/>
            <person name="Martinez E."/>
            <person name="Mathew T."/>
            <person name="Mercado I.C."/>
            <person name="Mercado C."/>
            <person name="Meyer B."/>
            <person name="Montgomery K."/>
            <person name="Morgan M.B."/>
            <person name="Munidasa M."/>
            <person name="Nazareth L.V."/>
            <person name="Nelson J."/>
            <person name="Ng B.M."/>
            <person name="Nguyen N.B."/>
            <person name="Nguyen P.Q."/>
            <person name="Nguyen T."/>
            <person name="Obregon M."/>
            <person name="Okwuonu G.O."/>
            <person name="Onwere C.G."/>
            <person name="Orozco G."/>
            <person name="Parra A."/>
            <person name="Patel S."/>
            <person name="Patil S."/>
            <person name="Perez A."/>
            <person name="Perez Y."/>
            <person name="Pham C."/>
            <person name="Primus E.L."/>
            <person name="Pu L.-L."/>
            <person name="Puazo M."/>
            <person name="Qin X."/>
            <person name="Quiroz J.B."/>
            <person name="Reese J."/>
            <person name="Richards S."/>
            <person name="Rives C.M."/>
            <person name="Robberts R."/>
            <person name="Ruiz S.J."/>
            <person name="Ruiz M.J."/>
            <person name="Santibanez J."/>
            <person name="Schneider B.W."/>
            <person name="Sisson I."/>
            <person name="Smith M."/>
            <person name="Sodergren E."/>
            <person name="Song X.-Z."/>
            <person name="Song B.B."/>
            <person name="Summersgill H."/>
            <person name="Thelus R."/>
            <person name="Thornton R.D."/>
            <person name="Trejos Z.Y."/>
            <person name="Usmani K."/>
            <person name="Vattathil S."/>
            <person name="Villasana D."/>
            <person name="Walker D.L."/>
            <person name="Wang S."/>
            <person name="Wang K."/>
            <person name="White C.S."/>
            <person name="Williams A.C."/>
            <person name="Williamson J."/>
            <person name="Wilson K."/>
            <person name="Woghiren I.O."/>
            <person name="Woodworth J.R."/>
            <person name="Worley K.C."/>
            <person name="Wright R.A."/>
            <person name="Wu W."/>
            <person name="Young L."/>
            <person name="Zhang L."/>
            <person name="Zhang J."/>
            <person name="Zhu Y."/>
            <person name="Muzny D.M."/>
            <person name="Weinstock G."/>
            <person name="Gibbs R.A."/>
        </authorList>
    </citation>
    <scope>NUCLEOTIDE SEQUENCE [LARGE SCALE GENOMIC DNA]</scope>
    <source>
        <strain evidence="3">LSR1</strain>
    </source>
</reference>
<evidence type="ECO:0000313" key="2">
    <source>
        <dbReference type="EnsemblMetazoa" id="XP_029347853.1"/>
    </source>
</evidence>
<dbReference type="Proteomes" id="UP000007819">
    <property type="component" value="Unassembled WGS sequence"/>
</dbReference>
<feature type="region of interest" description="Disordered" evidence="1">
    <location>
        <begin position="297"/>
        <end position="377"/>
    </location>
</feature>
<protein>
    <submittedName>
        <fullName evidence="2">Uncharacterized protein</fullName>
    </submittedName>
</protein>
<dbReference type="OrthoDB" id="10622499at2759"/>
<dbReference type="KEGG" id="api:100570743"/>
<feature type="region of interest" description="Disordered" evidence="1">
    <location>
        <begin position="1"/>
        <end position="31"/>
    </location>
</feature>
<evidence type="ECO:0000256" key="1">
    <source>
        <dbReference type="SAM" id="MobiDB-lite"/>
    </source>
</evidence>
<keyword evidence="3" id="KW-1185">Reference proteome</keyword>